<reference evidence="1 2" key="1">
    <citation type="submission" date="2018-08" db="EMBL/GenBank/DDBJ databases">
        <title>Aphanomyces genome sequencing and annotation.</title>
        <authorList>
            <person name="Minardi D."/>
            <person name="Oidtmann B."/>
            <person name="Van Der Giezen M."/>
            <person name="Studholme D.J."/>
        </authorList>
    </citation>
    <scope>NUCLEOTIDE SEQUENCE [LARGE SCALE GENOMIC DNA]</scope>
    <source>
        <strain evidence="1 2">NJM0002</strain>
    </source>
</reference>
<dbReference type="Proteomes" id="UP000285060">
    <property type="component" value="Unassembled WGS sequence"/>
</dbReference>
<protein>
    <submittedName>
        <fullName evidence="1">Uncharacterized protein</fullName>
    </submittedName>
</protein>
<keyword evidence="2" id="KW-1185">Reference proteome</keyword>
<accession>A0A3R6VBT3</accession>
<comment type="caution">
    <text evidence="1">The sequence shown here is derived from an EMBL/GenBank/DDBJ whole genome shotgun (WGS) entry which is preliminary data.</text>
</comment>
<evidence type="ECO:0000313" key="2">
    <source>
        <dbReference type="Proteomes" id="UP000285060"/>
    </source>
</evidence>
<dbReference type="VEuPathDB" id="FungiDB:H310_09904"/>
<gene>
    <name evidence="1" type="ORF">DYB32_004365</name>
</gene>
<proteinExistence type="predicted"/>
<name>A0A3R6VBT3_9STRA</name>
<dbReference type="AlphaFoldDB" id="A0A3R6VBT3"/>
<evidence type="ECO:0000313" key="1">
    <source>
        <dbReference type="EMBL" id="RHY30369.1"/>
    </source>
</evidence>
<sequence length="482" mass="50896">MPYLIFSQMLLDDESTAGTMSDITDNVSSCFHDSTDAASWQVHAAAIQCAISRPHYFHHTSTVMTVFQQPVMPRQTWQLVADATLLLTLELKDASVVLTIDQTTSEQLLARQIFDLVAAEAAAVQVDVHQALVPSTDGSTTPRIGWEVVVEYLNYVGELPQATYSASSGVATMSQVNPRLVLAVYRLDNGTVVASARWTNTSACASLATTLQGQLMAVTSISSVLVDWDTSAAEDILTIVYKDHVGRLPRLAVVTSGQGLAHRIVASEASLVQTIQPLNTSQYIVGPTPCPCGTFGTTFAGALASVATSLSSSQPFDDISSLLETSATPADLVVTSCYAASSCPLVPPLAHSAVVITLTPTIVTLLVYPTSTGLATSTYSADFTLGTVPAILRVSPTTTAASLLQSLLAQDATLSPDASVDLSCDVAGVCRATLLLPYIAGPLPSIDVQTTTNANVNAFTSFPNHVDATTPQRLQRVTLRLF</sequence>
<dbReference type="EMBL" id="QUSY01000325">
    <property type="protein sequence ID" value="RHY30369.1"/>
    <property type="molecule type" value="Genomic_DNA"/>
</dbReference>
<organism evidence="1 2">
    <name type="scientific">Aphanomyces invadans</name>
    <dbReference type="NCBI Taxonomy" id="157072"/>
    <lineage>
        <taxon>Eukaryota</taxon>
        <taxon>Sar</taxon>
        <taxon>Stramenopiles</taxon>
        <taxon>Oomycota</taxon>
        <taxon>Saprolegniomycetes</taxon>
        <taxon>Saprolegniales</taxon>
        <taxon>Verrucalvaceae</taxon>
        <taxon>Aphanomyces</taxon>
    </lineage>
</organism>